<proteinExistence type="predicted"/>
<comment type="caution">
    <text evidence="1">The sequence shown here is derived from an EMBL/GenBank/DDBJ whole genome shotgun (WGS) entry which is preliminary data.</text>
</comment>
<sequence>MLSFEIILCYSMVRIEVRVRMSSEGRRNIVKYANISVQIT</sequence>
<evidence type="ECO:0000313" key="1">
    <source>
        <dbReference type="EMBL" id="TLD43643.1"/>
    </source>
</evidence>
<reference evidence="1 2" key="1">
    <citation type="submission" date="2019-04" db="EMBL/GenBank/DDBJ databases">
        <title>Genome of a novel bacterium Candidatus Jettenia ecosi reconstructed from metagenome of an anammox bioreactor.</title>
        <authorList>
            <person name="Mardanov A.V."/>
            <person name="Beletsky A.V."/>
            <person name="Ravin N.V."/>
            <person name="Botchkova E.A."/>
            <person name="Litti Y.V."/>
            <person name="Nozhevnikova A.N."/>
        </authorList>
    </citation>
    <scope>NUCLEOTIDE SEQUENCE [LARGE SCALE GENOMIC DNA]</scope>
    <source>
        <strain evidence="1">J2</strain>
    </source>
</reference>
<organism evidence="1 2">
    <name type="scientific">Candidatus Jettenia ecosi</name>
    <dbReference type="NCBI Taxonomy" id="2494326"/>
    <lineage>
        <taxon>Bacteria</taxon>
        <taxon>Pseudomonadati</taxon>
        <taxon>Planctomycetota</taxon>
        <taxon>Candidatus Brocadiia</taxon>
        <taxon>Candidatus Brocadiales</taxon>
        <taxon>Candidatus Brocadiaceae</taxon>
        <taxon>Candidatus Jettenia</taxon>
    </lineage>
</organism>
<protein>
    <submittedName>
        <fullName evidence="1">Uncharacterized protein</fullName>
    </submittedName>
</protein>
<accession>A0A533QFW9</accession>
<dbReference type="AlphaFoldDB" id="A0A533QFW9"/>
<gene>
    <name evidence="1" type="ORF">JETT_0074</name>
</gene>
<evidence type="ECO:0000313" key="2">
    <source>
        <dbReference type="Proteomes" id="UP000319783"/>
    </source>
</evidence>
<name>A0A533QFW9_9BACT</name>
<dbReference type="EMBL" id="SULG01000001">
    <property type="protein sequence ID" value="TLD43643.1"/>
    <property type="molecule type" value="Genomic_DNA"/>
</dbReference>
<dbReference type="Proteomes" id="UP000319783">
    <property type="component" value="Unassembled WGS sequence"/>
</dbReference>